<evidence type="ECO:0000256" key="8">
    <source>
        <dbReference type="PIRSR" id="PIRSR038994-3"/>
    </source>
</evidence>
<dbReference type="Gene3D" id="2.30.40.10">
    <property type="entry name" value="Urease, subunit C, domain 1"/>
    <property type="match status" value="1"/>
</dbReference>
<evidence type="ECO:0000313" key="10">
    <source>
        <dbReference type="EMBL" id="WOF23152.1"/>
    </source>
</evidence>
<evidence type="ECO:0000256" key="1">
    <source>
        <dbReference type="ARBA" id="ARBA00010716"/>
    </source>
</evidence>
<dbReference type="GO" id="GO:0006046">
    <property type="term" value="P:N-acetylglucosamine catabolic process"/>
    <property type="evidence" value="ECO:0007669"/>
    <property type="project" value="TreeGrafter"/>
</dbReference>
<comment type="cofactor">
    <cofactor evidence="8">
        <name>a divalent metal cation</name>
        <dbReference type="ChEBI" id="CHEBI:60240"/>
    </cofactor>
    <text evidence="8">Binds 1 divalent metal cation per subunit.</text>
</comment>
<evidence type="ECO:0000256" key="2">
    <source>
        <dbReference type="ARBA" id="ARBA00022723"/>
    </source>
</evidence>
<evidence type="ECO:0000256" key="3">
    <source>
        <dbReference type="ARBA" id="ARBA00022801"/>
    </source>
</evidence>
<dbReference type="PIRSF" id="PIRSF038994">
    <property type="entry name" value="NagA"/>
    <property type="match status" value="1"/>
</dbReference>
<reference evidence="10 11" key="1">
    <citation type="submission" date="2023-02" db="EMBL/GenBank/DDBJ databases">
        <title>Microbacterium betulae sp. nov., isolated from birch wood.</title>
        <authorList>
            <person name="Pasciak M."/>
            <person name="Pawlik K.J."/>
            <person name="Martynowski D."/>
            <person name="Laczmanski L."/>
            <person name="Ciekot J."/>
            <person name="Szponar B."/>
            <person name="Wojcik-Fatla A."/>
            <person name="Mackiewicz B."/>
            <person name="Farian E."/>
            <person name="Cholewa G."/>
            <person name="Cholewa A."/>
            <person name="Dutkiewicz J."/>
        </authorList>
    </citation>
    <scope>NUCLEOTIDE SEQUENCE [LARGE SCALE GENOMIC DNA]</scope>
    <source>
        <strain evidence="10 11">AB</strain>
    </source>
</reference>
<feature type="active site" description="Proton donor/acceptor" evidence="6">
    <location>
        <position position="264"/>
    </location>
</feature>
<evidence type="ECO:0000256" key="5">
    <source>
        <dbReference type="PIRNR" id="PIRNR038994"/>
    </source>
</evidence>
<keyword evidence="3 5" id="KW-0378">Hydrolase</keyword>
<comment type="similarity">
    <text evidence="1 5">Belongs to the metallo-dependent hydrolases superfamily. NagA family.</text>
</comment>
<evidence type="ECO:0000313" key="11">
    <source>
        <dbReference type="Proteomes" id="UP001305498"/>
    </source>
</evidence>
<feature type="binding site" evidence="7">
    <location>
        <position position="218"/>
    </location>
    <ligand>
        <name>substrate</name>
    </ligand>
</feature>
<feature type="binding site" evidence="8">
    <location>
        <position position="207"/>
    </location>
    <ligand>
        <name>Zn(2+)</name>
        <dbReference type="ChEBI" id="CHEBI:29105"/>
    </ligand>
</feature>
<dbReference type="KEGG" id="mbet:N8K70_00360"/>
<feature type="binding site" evidence="7">
    <location>
        <position position="131"/>
    </location>
    <ligand>
        <name>substrate</name>
    </ligand>
</feature>
<feature type="binding site" evidence="7">
    <location>
        <begin position="210"/>
        <end position="211"/>
    </location>
    <ligand>
        <name>substrate</name>
    </ligand>
</feature>
<dbReference type="AlphaFoldDB" id="A0AA97FKH7"/>
<name>A0AA97FKH7_9MICO</name>
<dbReference type="RefSeq" id="WP_317139623.1">
    <property type="nucleotide sequence ID" value="NZ_CP118157.1"/>
</dbReference>
<gene>
    <name evidence="10" type="ORF">N8K70_00360</name>
</gene>
<sequence>MTVVAARRIVDGRGHDGPGWLDVVDGRVVERGTGATPGRADTTVDALVPGFVDAHVHGACGIDFAAAGTDPGPAIAHHHRAGSTALVASLATGPLDTTLTRLRELAPFVRDGALAGLHLEGPFLSSARRGAHDPALLRSPDAVDVDMLLSAADGALATVTLAPELPGALDAVRRFTDAGVAVALGHTGASAEIVGDAVDAGARVLTHVFNGMPPLHHREPGPVGVGLADARLALELIGDGHHVADIAIDAVRRAARGRTMLVSDAMAATGLGDGRYRVAGSDVVVVDGVATLADGSSLAGATAVVGDAVERLLARGVDLAEVVALTRTAPVRALRMPNEALAPGAPADLVSFEGPRISRVMRRGEWLASSS</sequence>
<keyword evidence="11" id="KW-1185">Reference proteome</keyword>
<dbReference type="Gene3D" id="3.20.20.140">
    <property type="entry name" value="Metal-dependent hydrolases"/>
    <property type="match status" value="1"/>
</dbReference>
<feature type="binding site" evidence="7">
    <location>
        <begin position="298"/>
        <end position="300"/>
    </location>
    <ligand>
        <name>substrate</name>
    </ligand>
</feature>
<protein>
    <submittedName>
        <fullName evidence="10">Amidohydrolase family protein</fullName>
    </submittedName>
</protein>
<feature type="binding site" evidence="7">
    <location>
        <position position="242"/>
    </location>
    <ligand>
        <name>substrate</name>
    </ligand>
</feature>
<dbReference type="Proteomes" id="UP001305498">
    <property type="component" value="Chromosome"/>
</dbReference>
<dbReference type="GO" id="GO:0008448">
    <property type="term" value="F:N-acetylglucosamine-6-phosphate deacetylase activity"/>
    <property type="evidence" value="ECO:0007669"/>
    <property type="project" value="InterPro"/>
</dbReference>
<dbReference type="InterPro" id="IPR011059">
    <property type="entry name" value="Metal-dep_hydrolase_composite"/>
</dbReference>
<evidence type="ECO:0000256" key="4">
    <source>
        <dbReference type="ARBA" id="ARBA00023277"/>
    </source>
</evidence>
<feature type="binding site" evidence="8">
    <location>
        <position position="120"/>
    </location>
    <ligand>
        <name>Zn(2+)</name>
        <dbReference type="ChEBI" id="CHEBI:29105"/>
    </ligand>
</feature>
<keyword evidence="2 8" id="KW-0479">Metal-binding</keyword>
<dbReference type="PANTHER" id="PTHR11113">
    <property type="entry name" value="N-ACETYLGLUCOSAMINE-6-PHOSPHATE DEACETYLASE"/>
    <property type="match status" value="1"/>
</dbReference>
<proteinExistence type="inferred from homology"/>
<dbReference type="InterPro" id="IPR003764">
    <property type="entry name" value="GlcNAc_6-P_deAcase"/>
</dbReference>
<evidence type="ECO:0000256" key="7">
    <source>
        <dbReference type="PIRSR" id="PIRSR038994-2"/>
    </source>
</evidence>
<evidence type="ECO:0000259" key="9">
    <source>
        <dbReference type="Pfam" id="PF01979"/>
    </source>
</evidence>
<dbReference type="SUPFAM" id="SSF51556">
    <property type="entry name" value="Metallo-dependent hydrolases"/>
    <property type="match status" value="1"/>
</dbReference>
<dbReference type="InterPro" id="IPR032466">
    <property type="entry name" value="Metal_Hydrolase"/>
</dbReference>
<dbReference type="EMBL" id="CP118157">
    <property type="protein sequence ID" value="WOF23152.1"/>
    <property type="molecule type" value="Genomic_DNA"/>
</dbReference>
<keyword evidence="4 5" id="KW-0119">Carbohydrate metabolism</keyword>
<feature type="domain" description="Amidohydrolase-related" evidence="9">
    <location>
        <begin position="47"/>
        <end position="366"/>
    </location>
</feature>
<dbReference type="InterPro" id="IPR006680">
    <property type="entry name" value="Amidohydro-rel"/>
</dbReference>
<evidence type="ECO:0000256" key="6">
    <source>
        <dbReference type="PIRSR" id="PIRSR038994-1"/>
    </source>
</evidence>
<organism evidence="10 11">
    <name type="scientific">Microbacterium betulae</name>
    <dbReference type="NCBI Taxonomy" id="2981139"/>
    <lineage>
        <taxon>Bacteria</taxon>
        <taxon>Bacillati</taxon>
        <taxon>Actinomycetota</taxon>
        <taxon>Actinomycetes</taxon>
        <taxon>Micrococcales</taxon>
        <taxon>Microbacteriaceae</taxon>
        <taxon>Microbacterium</taxon>
    </lineage>
</organism>
<feature type="binding site" evidence="8">
    <location>
        <position position="186"/>
    </location>
    <ligand>
        <name>Zn(2+)</name>
        <dbReference type="ChEBI" id="CHEBI:29105"/>
    </ligand>
</feature>
<dbReference type="PANTHER" id="PTHR11113:SF14">
    <property type="entry name" value="N-ACETYLGLUCOSAMINE-6-PHOSPHATE DEACETYLASE"/>
    <property type="match status" value="1"/>
</dbReference>
<accession>A0AA97FKH7</accession>
<dbReference type="Pfam" id="PF01979">
    <property type="entry name" value="Amidohydro_1"/>
    <property type="match status" value="1"/>
</dbReference>
<dbReference type="GO" id="GO:0046872">
    <property type="term" value="F:metal ion binding"/>
    <property type="evidence" value="ECO:0007669"/>
    <property type="project" value="UniProtKB-KW"/>
</dbReference>